<evidence type="ECO:0000313" key="2">
    <source>
        <dbReference type="Proteomes" id="UP000828390"/>
    </source>
</evidence>
<dbReference type="PANTHER" id="PTHR22367:SF2">
    <property type="entry name" value="COILED-COIL DOMAIN-CONTAINING PROTEIN 14"/>
    <property type="match status" value="1"/>
</dbReference>
<keyword evidence="2" id="KW-1185">Reference proteome</keyword>
<dbReference type="GO" id="GO:0071539">
    <property type="term" value="P:protein localization to centrosome"/>
    <property type="evidence" value="ECO:0007669"/>
    <property type="project" value="TreeGrafter"/>
</dbReference>
<dbReference type="AlphaFoldDB" id="A0A9D4DT53"/>
<proteinExistence type="predicted"/>
<evidence type="ECO:0000313" key="1">
    <source>
        <dbReference type="EMBL" id="KAH3753394.1"/>
    </source>
</evidence>
<reference evidence="1" key="2">
    <citation type="submission" date="2020-11" db="EMBL/GenBank/DDBJ databases">
        <authorList>
            <person name="McCartney M.A."/>
            <person name="Auch B."/>
            <person name="Kono T."/>
            <person name="Mallez S."/>
            <person name="Becker A."/>
            <person name="Gohl D.M."/>
            <person name="Silverstein K.A.T."/>
            <person name="Koren S."/>
            <person name="Bechman K.B."/>
            <person name="Herman A."/>
            <person name="Abrahante J.E."/>
            <person name="Garbe J."/>
        </authorList>
    </citation>
    <scope>NUCLEOTIDE SEQUENCE</scope>
    <source>
        <strain evidence="1">Duluth1</strain>
        <tissue evidence="1">Whole animal</tissue>
    </source>
</reference>
<dbReference type="PANTHER" id="PTHR22367">
    <property type="entry name" value="COILED-COIL DOMAIN-CONTAINING PROTEIN 14"/>
    <property type="match status" value="1"/>
</dbReference>
<dbReference type="Proteomes" id="UP000828390">
    <property type="component" value="Unassembled WGS sequence"/>
</dbReference>
<dbReference type="Pfam" id="PF15254">
    <property type="entry name" value="CCDC14"/>
    <property type="match status" value="1"/>
</dbReference>
<protein>
    <submittedName>
        <fullName evidence="1">Uncharacterized protein</fullName>
    </submittedName>
</protein>
<name>A0A9D4DT53_DREPO</name>
<reference evidence="1" key="1">
    <citation type="journal article" date="2019" name="bioRxiv">
        <title>The Genome of the Zebra Mussel, Dreissena polymorpha: A Resource for Invasive Species Research.</title>
        <authorList>
            <person name="McCartney M.A."/>
            <person name="Auch B."/>
            <person name="Kono T."/>
            <person name="Mallez S."/>
            <person name="Zhang Y."/>
            <person name="Obille A."/>
            <person name="Becker A."/>
            <person name="Abrahante J.E."/>
            <person name="Garbe J."/>
            <person name="Badalamenti J.P."/>
            <person name="Herman A."/>
            <person name="Mangelson H."/>
            <person name="Liachko I."/>
            <person name="Sullivan S."/>
            <person name="Sone E.D."/>
            <person name="Koren S."/>
            <person name="Silverstein K.A.T."/>
            <person name="Beckman K.B."/>
            <person name="Gohl D.M."/>
        </authorList>
    </citation>
    <scope>NUCLEOTIDE SEQUENCE</scope>
    <source>
        <strain evidence="1">Duluth1</strain>
        <tissue evidence="1">Whole animal</tissue>
    </source>
</reference>
<dbReference type="InterPro" id="IPR029343">
    <property type="entry name" value="CCDC14"/>
</dbReference>
<accession>A0A9D4DT53</accession>
<organism evidence="1 2">
    <name type="scientific">Dreissena polymorpha</name>
    <name type="common">Zebra mussel</name>
    <name type="synonym">Mytilus polymorpha</name>
    <dbReference type="NCBI Taxonomy" id="45954"/>
    <lineage>
        <taxon>Eukaryota</taxon>
        <taxon>Metazoa</taxon>
        <taxon>Spiralia</taxon>
        <taxon>Lophotrochozoa</taxon>
        <taxon>Mollusca</taxon>
        <taxon>Bivalvia</taxon>
        <taxon>Autobranchia</taxon>
        <taxon>Heteroconchia</taxon>
        <taxon>Euheterodonta</taxon>
        <taxon>Imparidentia</taxon>
        <taxon>Neoheterodontei</taxon>
        <taxon>Myida</taxon>
        <taxon>Dreissenoidea</taxon>
        <taxon>Dreissenidae</taxon>
        <taxon>Dreissena</taxon>
    </lineage>
</organism>
<sequence>MFPFTEDVEVNRLVGDLDDTVNSIPQLALTFNLQTEIDLAIQPLRSENSQLRRLGSYFCVC</sequence>
<dbReference type="EMBL" id="JAIWYP010000010">
    <property type="protein sequence ID" value="KAH3753394.1"/>
    <property type="molecule type" value="Genomic_DNA"/>
</dbReference>
<dbReference type="GO" id="GO:0034451">
    <property type="term" value="C:centriolar satellite"/>
    <property type="evidence" value="ECO:0007669"/>
    <property type="project" value="TreeGrafter"/>
</dbReference>
<comment type="caution">
    <text evidence="1">The sequence shown here is derived from an EMBL/GenBank/DDBJ whole genome shotgun (WGS) entry which is preliminary data.</text>
</comment>
<gene>
    <name evidence="1" type="ORF">DPMN_188030</name>
</gene>